<dbReference type="CDD" id="cd06728">
    <property type="entry name" value="PDZ2_ZO1-like_ds"/>
    <property type="match status" value="1"/>
</dbReference>
<dbReference type="PROSITE" id="PS50052">
    <property type="entry name" value="GUANYLATE_KINASE_2"/>
    <property type="match status" value="1"/>
</dbReference>
<feature type="domain" description="PDZ" evidence="4">
    <location>
        <begin position="171"/>
        <end position="256"/>
    </location>
</feature>
<dbReference type="GO" id="GO:0045216">
    <property type="term" value="P:cell-cell junction organization"/>
    <property type="evidence" value="ECO:0000318"/>
    <property type="project" value="GO_Central"/>
</dbReference>
<feature type="compositionally biased region" description="Pro residues" evidence="2">
    <location>
        <begin position="1360"/>
        <end position="1376"/>
    </location>
</feature>
<dbReference type="OMA" id="YSPRRAN"/>
<dbReference type="CDD" id="cd06729">
    <property type="entry name" value="PDZ3_ZO1-like_domain"/>
    <property type="match status" value="1"/>
</dbReference>
<dbReference type="Gene3D" id="2.30.42.10">
    <property type="match status" value="3"/>
</dbReference>
<dbReference type="Gene3D" id="2.30.30.40">
    <property type="entry name" value="SH3 Domains"/>
    <property type="match status" value="1"/>
</dbReference>
<feature type="compositionally biased region" description="Low complexity" evidence="2">
    <location>
        <begin position="1277"/>
        <end position="1287"/>
    </location>
</feature>
<feature type="compositionally biased region" description="Gly residues" evidence="2">
    <location>
        <begin position="1171"/>
        <end position="1181"/>
    </location>
</feature>
<dbReference type="GO" id="GO:0050839">
    <property type="term" value="F:cell adhesion molecule binding"/>
    <property type="evidence" value="ECO:0000318"/>
    <property type="project" value="GO_Central"/>
</dbReference>
<keyword evidence="6" id="KW-1185">Reference proteome</keyword>
<dbReference type="SUPFAM" id="SSF50044">
    <property type="entry name" value="SH3-domain"/>
    <property type="match status" value="1"/>
</dbReference>
<accession>E9H8T0</accession>
<dbReference type="GO" id="GO:0005886">
    <property type="term" value="C:plasma membrane"/>
    <property type="evidence" value="ECO:0000318"/>
    <property type="project" value="GO_Central"/>
</dbReference>
<feature type="compositionally biased region" description="Gly residues" evidence="2">
    <location>
        <begin position="1419"/>
        <end position="1433"/>
    </location>
</feature>
<dbReference type="GO" id="GO:0005923">
    <property type="term" value="C:bicellular tight junction"/>
    <property type="evidence" value="ECO:0000318"/>
    <property type="project" value="GO_Central"/>
</dbReference>
<dbReference type="InterPro" id="IPR001452">
    <property type="entry name" value="SH3_domain"/>
</dbReference>
<feature type="compositionally biased region" description="Low complexity" evidence="2">
    <location>
        <begin position="1380"/>
        <end position="1393"/>
    </location>
</feature>
<evidence type="ECO:0000259" key="4">
    <source>
        <dbReference type="PROSITE" id="PS50106"/>
    </source>
</evidence>
<keyword evidence="1" id="KW-0728">SH3 domain</keyword>
<dbReference type="CDD" id="cd06727">
    <property type="entry name" value="PDZ1_ZO1-like"/>
    <property type="match status" value="1"/>
</dbReference>
<dbReference type="SMART" id="SM00072">
    <property type="entry name" value="GuKc"/>
    <property type="match status" value="1"/>
</dbReference>
<dbReference type="Pfam" id="PF00595">
    <property type="entry name" value="PDZ"/>
    <property type="match status" value="2"/>
</dbReference>
<feature type="compositionally biased region" description="Polar residues" evidence="2">
    <location>
        <begin position="1032"/>
        <end position="1041"/>
    </location>
</feature>
<feature type="compositionally biased region" description="Low complexity" evidence="2">
    <location>
        <begin position="612"/>
        <end position="621"/>
    </location>
</feature>
<dbReference type="Pfam" id="PF07653">
    <property type="entry name" value="SH3_2"/>
    <property type="match status" value="1"/>
</dbReference>
<feature type="domain" description="PDZ" evidence="4">
    <location>
        <begin position="72"/>
        <end position="159"/>
    </location>
</feature>
<feature type="region of interest" description="Disordered" evidence="2">
    <location>
        <begin position="330"/>
        <end position="376"/>
    </location>
</feature>
<feature type="compositionally biased region" description="Low complexity" evidence="2">
    <location>
        <begin position="1118"/>
        <end position="1128"/>
    </location>
</feature>
<feature type="compositionally biased region" description="Polar residues" evidence="2">
    <location>
        <begin position="1129"/>
        <end position="1156"/>
    </location>
</feature>
<dbReference type="EMBL" id="GL732605">
    <property type="protein sequence ID" value="EFX71884.1"/>
    <property type="molecule type" value="Genomic_DNA"/>
</dbReference>
<dbReference type="HOGENOM" id="CLU_001538_2_0_1"/>
<feature type="compositionally biased region" description="Polar residues" evidence="2">
    <location>
        <begin position="1454"/>
        <end position="1468"/>
    </location>
</feature>
<dbReference type="Gene3D" id="3.40.50.300">
    <property type="entry name" value="P-loop containing nucleotide triphosphate hydrolases"/>
    <property type="match status" value="1"/>
</dbReference>
<dbReference type="InterPro" id="IPR001478">
    <property type="entry name" value="PDZ"/>
</dbReference>
<dbReference type="InterPro" id="IPR027417">
    <property type="entry name" value="P-loop_NTPase"/>
</dbReference>
<proteinExistence type="predicted"/>
<evidence type="ECO:0000313" key="5">
    <source>
        <dbReference type="EMBL" id="EFX71884.1"/>
    </source>
</evidence>
<feature type="compositionally biased region" description="Polar residues" evidence="2">
    <location>
        <begin position="1394"/>
        <end position="1414"/>
    </location>
</feature>
<feature type="compositionally biased region" description="Basic and acidic residues" evidence="2">
    <location>
        <begin position="392"/>
        <end position="407"/>
    </location>
</feature>
<dbReference type="InParanoid" id="E9H8T0"/>
<dbReference type="SUPFAM" id="SSF52540">
    <property type="entry name" value="P-loop containing nucleoside triphosphate hydrolases"/>
    <property type="match status" value="1"/>
</dbReference>
<feature type="compositionally biased region" description="Polar residues" evidence="2">
    <location>
        <begin position="1060"/>
        <end position="1080"/>
    </location>
</feature>
<organism evidence="5 6">
    <name type="scientific">Daphnia pulex</name>
    <name type="common">Water flea</name>
    <dbReference type="NCBI Taxonomy" id="6669"/>
    <lineage>
        <taxon>Eukaryota</taxon>
        <taxon>Metazoa</taxon>
        <taxon>Ecdysozoa</taxon>
        <taxon>Arthropoda</taxon>
        <taxon>Crustacea</taxon>
        <taxon>Branchiopoda</taxon>
        <taxon>Diplostraca</taxon>
        <taxon>Cladocera</taxon>
        <taxon>Anomopoda</taxon>
        <taxon>Daphniidae</taxon>
        <taxon>Daphnia</taxon>
    </lineage>
</organism>
<feature type="domain" description="PDZ" evidence="4">
    <location>
        <begin position="447"/>
        <end position="520"/>
    </location>
</feature>
<feature type="compositionally biased region" description="Basic and acidic residues" evidence="2">
    <location>
        <begin position="1539"/>
        <end position="1567"/>
    </location>
</feature>
<dbReference type="GO" id="GO:0150105">
    <property type="term" value="P:protein localization to cell-cell junction"/>
    <property type="evidence" value="ECO:0000318"/>
    <property type="project" value="GO_Central"/>
</dbReference>
<sequence>MKRSRGVGFKLKLKNEKKKKKDLFEGEKKRSQKCWPRYLESGMIPSIMQGALPQLVDDREGAGERVTWEYHHVTMNRVPGYGFGIAVSGGRDNPHFANGDPSIAISDVIKGGPAEGKLLINDRVMSVNGVSLENVDYGTAVSVLRDSGAAVNLVVKRRIVLGAFPEPTTYKVTLTKSKKKDDFGVILGSRIYLKELTNRALIDRDGSHGNNSPVFQEGDIVLKINSTSTDGLSLKEARKLMENCKDKLQLTVRRDAAAPALLGAVGGSIGGPGQAGGSQASNGYNDPTYGAVKDGSAVGGIGGVAGGGGGGAGPHFANYADRPNYCNQNLYVQPPTRGGSVDYRNPLTPQPPLPHSAGPAPPYSNEDKSNLSRLAGRSRGPLMDVSLSQLDHHNNHMNGHADGEDAPPRPPPPRSDDYYSPRRANEAPNEPVKPPPTLDPRFISFQKEGSVGIRVTGGNQVGIFVTAVQPGSPAALQGLVPGDKILKVNDMEMNGVTREEAVLFLLSLQDQIELVVQHKREEYDQVVASGHGDSFYVKTHFNYEQPASGHMAFRKGEVFHVVDTLYKGVVGAWQAFRVGPNGQDLQQGVVPNSAGAEELATAQFNAAKKEAATTTSESRGSFFRRRRPTHRRSKSLGRDHWDDVVFAETLSKFPAYERVVLRHPGFIRPVVFFGPIADVARDKLIKDFPDKFSAPQMDGNRDSAEVSGTGAPVATGRSGIVRLSAIRELVEKGRHALLDITPGAVDKLNYAQFYPVVIFLRADSKHTVKELRAGIPNTLAGLAPRLEEFFKWTAHKSSKKLYEQCVKLEKLWSHVFTTTVPLTQRDTWYRKLREAIDREQNQAIWVSEAKVIIVIVIISHRAAAAASISEFSFFDRFYGISFRENLQRHPSVQLVDLPTDALLSHLSHNNNIGGCSDPPSFYPPPVPPSISPFDPTASYYQVVVDDFNFNNNNNNYAPLKLDEYLSDDFLFPMTSRLSYASSPESDLDLSPEPRASGGASGAEGSSSKTNGVNGGAGGKSPPSPSSGGRLVKSSSDPSIATQDDLGVSGMSSPGALLKSLSPSKFQSPINSHSVVDSSTPTKRRSQGGDSKYGFSSPGNGHHPSQRDPNTPRNYGGQPPNYSYNSPSSRGSQQASTNLDYINGPHQSRSSGGYPTSQQQQQQHHFSPYSKYGGGGSNGGSSHGPSSSGVVELPPKIDRSSKPSNRQLARSAQERLFGSREGDINGLDIDTYPTSPPGPAPGQPGQDSSNGGPHQSHDYLGSLRGSSLDRERAAKAGSYDSSSSYESYNRLGLTLTLAGNNHQSGGDVVNAMPGSPTSAGLKSHDPYRYTRSTSQPVRSPTELTSPATKQLHRPFDHKKQSPPPKSAPYKPVPPPKPKNYRPPANASSSTASNNQQPMTPNSNYWNHSPPGTLNHPNRPAGGGGGGGGGGGSSGGDVPPSSGGANNHHGYYSHGPPSSNTASAIHNGINSYRYEDDTNGGFDSGHGSSLDRHSYGANSLYGKAPPPPPPVNGSNRNNEAGQYYYNIPPPRENNQKHQQHQSRDGGRLDLAQHRDQRGSAFELYKKPADPRSPAHGHQPLYMEHNAR</sequence>
<dbReference type="FunFam" id="2.30.42.10:FF:000138">
    <property type="entry name" value="Uncharacterized protein, isoform C"/>
    <property type="match status" value="1"/>
</dbReference>
<dbReference type="PANTHER" id="PTHR13865:SF28">
    <property type="entry name" value="POLYCHAETOID, ISOFORM O"/>
    <property type="match status" value="1"/>
</dbReference>
<dbReference type="GO" id="GO:0098609">
    <property type="term" value="P:cell-cell adhesion"/>
    <property type="evidence" value="ECO:0000318"/>
    <property type="project" value="GO_Central"/>
</dbReference>
<dbReference type="InterPro" id="IPR008145">
    <property type="entry name" value="GK/Ca_channel_bsu"/>
</dbReference>
<dbReference type="PhylomeDB" id="E9H8T0"/>
<feature type="compositionally biased region" description="Basic and acidic residues" evidence="2">
    <location>
        <begin position="414"/>
        <end position="425"/>
    </location>
</feature>
<protein>
    <submittedName>
        <fullName evidence="5">Uncharacterized protein</fullName>
    </submittedName>
</protein>
<feature type="compositionally biased region" description="Pro residues" evidence="2">
    <location>
        <begin position="348"/>
        <end position="362"/>
    </location>
</feature>
<feature type="compositionally biased region" description="Low complexity" evidence="2">
    <location>
        <begin position="1157"/>
        <end position="1170"/>
    </location>
</feature>
<dbReference type="PANTHER" id="PTHR13865">
    <property type="entry name" value="TIGHT JUNCTION PROTEIN"/>
    <property type="match status" value="1"/>
</dbReference>
<feature type="region of interest" description="Disordered" evidence="2">
    <location>
        <begin position="981"/>
        <end position="1585"/>
    </location>
</feature>
<gene>
    <name evidence="5" type="ORF">DAPPUDRAFT_308707</name>
</gene>
<feature type="region of interest" description="Disordered" evidence="2">
    <location>
        <begin position="608"/>
        <end position="635"/>
    </location>
</feature>
<dbReference type="Proteomes" id="UP000000305">
    <property type="component" value="Unassembled WGS sequence"/>
</dbReference>
<dbReference type="FunFam" id="2.30.42.10:FF:000029">
    <property type="entry name" value="tight junction protein ZO-1 isoform X1"/>
    <property type="match status" value="1"/>
</dbReference>
<evidence type="ECO:0000259" key="3">
    <source>
        <dbReference type="PROSITE" id="PS50052"/>
    </source>
</evidence>
<feature type="compositionally biased region" description="Basic residues" evidence="2">
    <location>
        <begin position="622"/>
        <end position="635"/>
    </location>
</feature>
<feature type="compositionally biased region" description="Polar residues" evidence="2">
    <location>
        <begin position="1329"/>
        <end position="1347"/>
    </location>
</feature>
<dbReference type="KEGG" id="dpx:DAPPUDRAFT_308707"/>
<dbReference type="InterPro" id="IPR008144">
    <property type="entry name" value="Guanylate_kin-like_dom"/>
</dbReference>
<dbReference type="InterPro" id="IPR036028">
    <property type="entry name" value="SH3-like_dom_sf"/>
</dbReference>
<feature type="domain" description="Guanylate kinase-like" evidence="3">
    <location>
        <begin position="721"/>
        <end position="837"/>
    </location>
</feature>
<evidence type="ECO:0000313" key="6">
    <source>
        <dbReference type="Proteomes" id="UP000000305"/>
    </source>
</evidence>
<dbReference type="PROSITE" id="PS50106">
    <property type="entry name" value="PDZ"/>
    <property type="match status" value="3"/>
</dbReference>
<dbReference type="InterPro" id="IPR036034">
    <property type="entry name" value="PDZ_sf"/>
</dbReference>
<dbReference type="STRING" id="6669.E9H8T0"/>
<dbReference type="SUPFAM" id="SSF50156">
    <property type="entry name" value="PDZ domain-like"/>
    <property type="match status" value="3"/>
</dbReference>
<dbReference type="eggNOG" id="KOG3580">
    <property type="taxonomic scope" value="Eukaryota"/>
</dbReference>
<dbReference type="SMART" id="SM00228">
    <property type="entry name" value="PDZ"/>
    <property type="match status" value="3"/>
</dbReference>
<dbReference type="OrthoDB" id="418634at2759"/>
<dbReference type="CDD" id="cd11859">
    <property type="entry name" value="SH3_ZO"/>
    <property type="match status" value="1"/>
</dbReference>
<evidence type="ECO:0000256" key="2">
    <source>
        <dbReference type="SAM" id="MobiDB-lite"/>
    </source>
</evidence>
<reference evidence="5 6" key="1">
    <citation type="journal article" date="2011" name="Science">
        <title>The ecoresponsive genome of Daphnia pulex.</title>
        <authorList>
            <person name="Colbourne J.K."/>
            <person name="Pfrender M.E."/>
            <person name="Gilbert D."/>
            <person name="Thomas W.K."/>
            <person name="Tucker A."/>
            <person name="Oakley T.H."/>
            <person name="Tokishita S."/>
            <person name="Aerts A."/>
            <person name="Arnold G.J."/>
            <person name="Basu M.K."/>
            <person name="Bauer D.J."/>
            <person name="Caceres C.E."/>
            <person name="Carmel L."/>
            <person name="Casola C."/>
            <person name="Choi J.H."/>
            <person name="Detter J.C."/>
            <person name="Dong Q."/>
            <person name="Dusheyko S."/>
            <person name="Eads B.D."/>
            <person name="Frohlich T."/>
            <person name="Geiler-Samerotte K.A."/>
            <person name="Gerlach D."/>
            <person name="Hatcher P."/>
            <person name="Jogdeo S."/>
            <person name="Krijgsveld J."/>
            <person name="Kriventseva E.V."/>
            <person name="Kultz D."/>
            <person name="Laforsch C."/>
            <person name="Lindquist E."/>
            <person name="Lopez J."/>
            <person name="Manak J.R."/>
            <person name="Muller J."/>
            <person name="Pangilinan J."/>
            <person name="Patwardhan R.P."/>
            <person name="Pitluck S."/>
            <person name="Pritham E.J."/>
            <person name="Rechtsteiner A."/>
            <person name="Rho M."/>
            <person name="Rogozin I.B."/>
            <person name="Sakarya O."/>
            <person name="Salamov A."/>
            <person name="Schaack S."/>
            <person name="Shapiro H."/>
            <person name="Shiga Y."/>
            <person name="Skalitzky C."/>
            <person name="Smith Z."/>
            <person name="Souvorov A."/>
            <person name="Sung W."/>
            <person name="Tang Z."/>
            <person name="Tsuchiya D."/>
            <person name="Tu H."/>
            <person name="Vos H."/>
            <person name="Wang M."/>
            <person name="Wolf Y.I."/>
            <person name="Yamagata H."/>
            <person name="Yamada T."/>
            <person name="Ye Y."/>
            <person name="Shaw J.R."/>
            <person name="Andrews J."/>
            <person name="Crease T.J."/>
            <person name="Tang H."/>
            <person name="Lucas S.M."/>
            <person name="Robertson H.M."/>
            <person name="Bork P."/>
            <person name="Koonin E.V."/>
            <person name="Zdobnov E.M."/>
            <person name="Grigoriev I.V."/>
            <person name="Lynch M."/>
            <person name="Boore J.L."/>
        </authorList>
    </citation>
    <scope>NUCLEOTIDE SEQUENCE [LARGE SCALE GENOMIC DNA]</scope>
</reference>
<evidence type="ECO:0000256" key="1">
    <source>
        <dbReference type="ARBA" id="ARBA00022443"/>
    </source>
</evidence>
<name>E9H8T0_DAPPU</name>
<feature type="region of interest" description="Disordered" evidence="2">
    <location>
        <begin position="392"/>
        <end position="441"/>
    </location>
</feature>